<comment type="caution">
    <text evidence="1">The sequence shown here is derived from an EMBL/GenBank/DDBJ whole genome shotgun (WGS) entry which is preliminary data.</text>
</comment>
<evidence type="ECO:0000313" key="2">
    <source>
        <dbReference type="Proteomes" id="UP000790709"/>
    </source>
</evidence>
<organism evidence="1 2">
    <name type="scientific">Leucogyrophana mollusca</name>
    <dbReference type="NCBI Taxonomy" id="85980"/>
    <lineage>
        <taxon>Eukaryota</taxon>
        <taxon>Fungi</taxon>
        <taxon>Dikarya</taxon>
        <taxon>Basidiomycota</taxon>
        <taxon>Agaricomycotina</taxon>
        <taxon>Agaricomycetes</taxon>
        <taxon>Agaricomycetidae</taxon>
        <taxon>Boletales</taxon>
        <taxon>Boletales incertae sedis</taxon>
        <taxon>Leucogyrophana</taxon>
    </lineage>
</organism>
<keyword evidence="2" id="KW-1185">Reference proteome</keyword>
<dbReference type="Proteomes" id="UP000790709">
    <property type="component" value="Unassembled WGS sequence"/>
</dbReference>
<gene>
    <name evidence="1" type="ORF">BV22DRAFT_128963</name>
</gene>
<proteinExistence type="predicted"/>
<dbReference type="EMBL" id="MU266341">
    <property type="protein sequence ID" value="KAH7929483.1"/>
    <property type="molecule type" value="Genomic_DNA"/>
</dbReference>
<evidence type="ECO:0000313" key="1">
    <source>
        <dbReference type="EMBL" id="KAH7929483.1"/>
    </source>
</evidence>
<name>A0ACB8BXW2_9AGAM</name>
<sequence>MAEIKRRLRVLCRKGRRKRAGLALARVSGGRATNAEDNLREDDKSIQQGFATITQTIRIVLRGAREDLMLSRRDASLRPVRLVVGGSQTRNGYKLTPKQPISTSIQYLQRKRNASVHGFVYTPVGSKSNRRGS</sequence>
<protein>
    <submittedName>
        <fullName evidence="1">Uncharacterized protein</fullName>
    </submittedName>
</protein>
<accession>A0ACB8BXW2</accession>
<reference evidence="1" key="1">
    <citation type="journal article" date="2021" name="New Phytol.">
        <title>Evolutionary innovations through gain and loss of genes in the ectomycorrhizal Boletales.</title>
        <authorList>
            <person name="Wu G."/>
            <person name="Miyauchi S."/>
            <person name="Morin E."/>
            <person name="Kuo A."/>
            <person name="Drula E."/>
            <person name="Varga T."/>
            <person name="Kohler A."/>
            <person name="Feng B."/>
            <person name="Cao Y."/>
            <person name="Lipzen A."/>
            <person name="Daum C."/>
            <person name="Hundley H."/>
            <person name="Pangilinan J."/>
            <person name="Johnson J."/>
            <person name="Barry K."/>
            <person name="LaButti K."/>
            <person name="Ng V."/>
            <person name="Ahrendt S."/>
            <person name="Min B."/>
            <person name="Choi I.G."/>
            <person name="Park H."/>
            <person name="Plett J.M."/>
            <person name="Magnuson J."/>
            <person name="Spatafora J.W."/>
            <person name="Nagy L.G."/>
            <person name="Henrissat B."/>
            <person name="Grigoriev I.V."/>
            <person name="Yang Z.L."/>
            <person name="Xu J."/>
            <person name="Martin F.M."/>
        </authorList>
    </citation>
    <scope>NUCLEOTIDE SEQUENCE</scope>
    <source>
        <strain evidence="1">KUC20120723A-06</strain>
    </source>
</reference>